<reference evidence="2 3" key="1">
    <citation type="submission" date="2019-08" db="EMBL/GenBank/DDBJ databases">
        <title>Whole genome of Aphis craccivora.</title>
        <authorList>
            <person name="Voronova N.V."/>
            <person name="Shulinski R.S."/>
            <person name="Bandarenka Y.V."/>
            <person name="Zhorov D.G."/>
            <person name="Warner D."/>
        </authorList>
    </citation>
    <scope>NUCLEOTIDE SEQUENCE [LARGE SCALE GENOMIC DNA]</scope>
    <source>
        <strain evidence="2">180601</strain>
        <tissue evidence="2">Whole Body</tissue>
    </source>
</reference>
<evidence type="ECO:0000313" key="2">
    <source>
        <dbReference type="EMBL" id="KAF0703075.1"/>
    </source>
</evidence>
<dbReference type="OrthoDB" id="414982at2759"/>
<dbReference type="PANTHER" id="PTHR31511">
    <property type="entry name" value="PROTEIN CBG23764"/>
    <property type="match status" value="1"/>
</dbReference>
<comment type="caution">
    <text evidence="2">The sequence shown here is derived from an EMBL/GenBank/DDBJ whole genome shotgun (WGS) entry which is preliminary data.</text>
</comment>
<proteinExistence type="predicted"/>
<dbReference type="EMBL" id="VUJU01014043">
    <property type="protein sequence ID" value="KAF0703075.1"/>
    <property type="molecule type" value="Genomic_DNA"/>
</dbReference>
<keyword evidence="3" id="KW-1185">Reference proteome</keyword>
<dbReference type="AlphaFoldDB" id="A0A6G0VP91"/>
<protein>
    <submittedName>
        <fullName evidence="2">DNA pol B 2 domain-containing protein</fullName>
    </submittedName>
</protein>
<accession>A0A6G0VP91</accession>
<sequence length="160" mass="18332">MNLDAAHYYTATGLSFDAMLKYTDQNLELLSDYDMLLMFENGVRGGLVQASMRYAKANNLKSPNFDETKEKSWLVYQDYEYNCNNLYGYAMLCNEYMPYGDFNWVAPNLDGLSELSPKSAKGRRSPKVREGPIGARPRTENTCFELMSPRTPISCKDRQL</sequence>
<gene>
    <name evidence="2" type="ORF">FWK35_00035390</name>
</gene>
<evidence type="ECO:0000256" key="1">
    <source>
        <dbReference type="SAM" id="MobiDB-lite"/>
    </source>
</evidence>
<organism evidence="2 3">
    <name type="scientific">Aphis craccivora</name>
    <name type="common">Cowpea aphid</name>
    <dbReference type="NCBI Taxonomy" id="307492"/>
    <lineage>
        <taxon>Eukaryota</taxon>
        <taxon>Metazoa</taxon>
        <taxon>Ecdysozoa</taxon>
        <taxon>Arthropoda</taxon>
        <taxon>Hexapoda</taxon>
        <taxon>Insecta</taxon>
        <taxon>Pterygota</taxon>
        <taxon>Neoptera</taxon>
        <taxon>Paraneoptera</taxon>
        <taxon>Hemiptera</taxon>
        <taxon>Sternorrhyncha</taxon>
        <taxon>Aphidomorpha</taxon>
        <taxon>Aphidoidea</taxon>
        <taxon>Aphididae</taxon>
        <taxon>Aphidini</taxon>
        <taxon>Aphis</taxon>
        <taxon>Aphis</taxon>
    </lineage>
</organism>
<dbReference type="Proteomes" id="UP000478052">
    <property type="component" value="Unassembled WGS sequence"/>
</dbReference>
<feature type="region of interest" description="Disordered" evidence="1">
    <location>
        <begin position="116"/>
        <end position="137"/>
    </location>
</feature>
<dbReference type="PANTHER" id="PTHR31511:SF12">
    <property type="entry name" value="RHO TERMINATION FACTOR N-TERMINAL DOMAIN-CONTAINING PROTEIN"/>
    <property type="match status" value="1"/>
</dbReference>
<name>A0A6G0VP91_APHCR</name>
<evidence type="ECO:0000313" key="3">
    <source>
        <dbReference type="Proteomes" id="UP000478052"/>
    </source>
</evidence>